<evidence type="ECO:0000313" key="2">
    <source>
        <dbReference type="EMBL" id="KAJ8783897.1"/>
    </source>
</evidence>
<protein>
    <submittedName>
        <fullName evidence="2">Uncharacterized protein</fullName>
    </submittedName>
</protein>
<keyword evidence="3" id="KW-1185">Reference proteome</keyword>
<dbReference type="AlphaFoldDB" id="A0AB34GXL1"/>
<feature type="region of interest" description="Disordered" evidence="1">
    <location>
        <begin position="135"/>
        <end position="176"/>
    </location>
</feature>
<sequence>MSWVCGRSVGPSEDAPLAHGRSSSRAAPSAWHWTWVQGHRHLVSKQLRTPSRQKEEASGCIPCLPLTTAQLFLIRRRCSDPGAIQSPVRSGPPSDHASLRTGLQPAGFLVPARPAFLAGVSGARDLKPAAAWSELSFGERQQDQVGCRERNRDEGSVDSGPGSSGGGGAALLTVGSRDPWSAGGPCVAPIPLGSLHLSPRASPVPACTALLAPSVPRGLGPSSSALPQYPADRMEMTRPRSHGAAPSRRRRQRGRSALARSPPPSPLQLSQASVVVSPNLGSPPAAAPFKCPSGLSAGAVPLGALEAGPGRRAPRVRIPPRAGRGRLAFTQRGPQRLRELGPGRRVWRAGRLGRGRGRR</sequence>
<feature type="region of interest" description="Disordered" evidence="1">
    <location>
        <begin position="213"/>
        <end position="269"/>
    </location>
</feature>
<evidence type="ECO:0000256" key="1">
    <source>
        <dbReference type="SAM" id="MobiDB-lite"/>
    </source>
</evidence>
<dbReference type="Proteomes" id="UP001159641">
    <property type="component" value="Unassembled WGS sequence"/>
</dbReference>
<name>A0AB34GXL1_ESCRO</name>
<feature type="region of interest" description="Disordered" evidence="1">
    <location>
        <begin position="1"/>
        <end position="23"/>
    </location>
</feature>
<reference evidence="2 3" key="1">
    <citation type="submission" date="2022-11" db="EMBL/GenBank/DDBJ databases">
        <title>Whole genome sequence of Eschrichtius robustus ER-17-0199.</title>
        <authorList>
            <person name="Bruniche-Olsen A."/>
            <person name="Black A.N."/>
            <person name="Fields C.J."/>
            <person name="Walden K."/>
            <person name="Dewoody J.A."/>
        </authorList>
    </citation>
    <scope>NUCLEOTIDE SEQUENCE [LARGE SCALE GENOMIC DNA]</scope>
    <source>
        <strain evidence="2">ER-17-0199</strain>
        <tissue evidence="2">Blubber</tissue>
    </source>
</reference>
<evidence type="ECO:0000313" key="3">
    <source>
        <dbReference type="Proteomes" id="UP001159641"/>
    </source>
</evidence>
<gene>
    <name evidence="2" type="ORF">J1605_008940</name>
</gene>
<comment type="caution">
    <text evidence="2">The sequence shown here is derived from an EMBL/GenBank/DDBJ whole genome shotgun (WGS) entry which is preliminary data.</text>
</comment>
<accession>A0AB34GXL1</accession>
<dbReference type="EMBL" id="JAIQCJ010002079">
    <property type="protein sequence ID" value="KAJ8783897.1"/>
    <property type="molecule type" value="Genomic_DNA"/>
</dbReference>
<proteinExistence type="predicted"/>
<organism evidence="2 3">
    <name type="scientific">Eschrichtius robustus</name>
    <name type="common">California gray whale</name>
    <name type="synonym">Eschrichtius gibbosus</name>
    <dbReference type="NCBI Taxonomy" id="9764"/>
    <lineage>
        <taxon>Eukaryota</taxon>
        <taxon>Metazoa</taxon>
        <taxon>Chordata</taxon>
        <taxon>Craniata</taxon>
        <taxon>Vertebrata</taxon>
        <taxon>Euteleostomi</taxon>
        <taxon>Mammalia</taxon>
        <taxon>Eutheria</taxon>
        <taxon>Laurasiatheria</taxon>
        <taxon>Artiodactyla</taxon>
        <taxon>Whippomorpha</taxon>
        <taxon>Cetacea</taxon>
        <taxon>Mysticeti</taxon>
        <taxon>Eschrichtiidae</taxon>
        <taxon>Eschrichtius</taxon>
    </lineage>
</organism>
<feature type="compositionally biased region" description="Basic and acidic residues" evidence="1">
    <location>
        <begin position="140"/>
        <end position="155"/>
    </location>
</feature>